<dbReference type="PANTHER" id="PTHR43283:SF11">
    <property type="entry name" value="BETA-LACTAMASE-RELATED DOMAIN-CONTAINING PROTEIN"/>
    <property type="match status" value="1"/>
</dbReference>
<reference evidence="3 4" key="1">
    <citation type="journal article" date="2013" name="Genome Announc.">
        <title>Draft Genome Sequence of Sphingobium lactosutens Strain DS20T, Isolated from a Hexachlorocyclohexane Dumpsite.</title>
        <authorList>
            <person name="Kumar R."/>
            <person name="Dwivedi V."/>
            <person name="Negi V."/>
            <person name="Khurana J.P."/>
            <person name="Lal R."/>
        </authorList>
    </citation>
    <scope>NUCLEOTIDE SEQUENCE [LARGE SCALE GENOMIC DNA]</scope>
    <source>
        <strain evidence="3 4">DS20</strain>
    </source>
</reference>
<evidence type="ECO:0000256" key="1">
    <source>
        <dbReference type="ARBA" id="ARBA00022801"/>
    </source>
</evidence>
<feature type="domain" description="Beta-lactamase-related" evidence="2">
    <location>
        <begin position="17"/>
        <end position="318"/>
    </location>
</feature>
<dbReference type="PATRIC" id="fig|1331060.3.peg.3594"/>
<dbReference type="InterPro" id="IPR012338">
    <property type="entry name" value="Beta-lactam/transpept-like"/>
</dbReference>
<dbReference type="InterPro" id="IPR050789">
    <property type="entry name" value="Diverse_Enzym_Activities"/>
</dbReference>
<evidence type="ECO:0000313" key="3">
    <source>
        <dbReference type="EMBL" id="EQB12789.1"/>
    </source>
</evidence>
<name>T0ISZ5_9SPHN</name>
<comment type="caution">
    <text evidence="3">The sequence shown here is derived from an EMBL/GenBank/DDBJ whole genome shotgun (WGS) entry which is preliminary data.</text>
</comment>
<keyword evidence="1" id="KW-0378">Hydrolase</keyword>
<dbReference type="eggNOG" id="COG1680">
    <property type="taxonomic scope" value="Bacteria"/>
</dbReference>
<dbReference type="InterPro" id="IPR001466">
    <property type="entry name" value="Beta-lactam-related"/>
</dbReference>
<dbReference type="Gene3D" id="3.40.710.10">
    <property type="entry name" value="DD-peptidase/beta-lactamase superfamily"/>
    <property type="match status" value="1"/>
</dbReference>
<gene>
    <name evidence="3" type="ORF">RLDS_18620</name>
</gene>
<dbReference type="Pfam" id="PF00144">
    <property type="entry name" value="Beta-lactamase"/>
    <property type="match status" value="1"/>
</dbReference>
<evidence type="ECO:0000259" key="2">
    <source>
        <dbReference type="Pfam" id="PF00144"/>
    </source>
</evidence>
<dbReference type="EMBL" id="ATDP01000101">
    <property type="protein sequence ID" value="EQB12789.1"/>
    <property type="molecule type" value="Genomic_DNA"/>
</dbReference>
<protein>
    <submittedName>
        <fullName evidence="3">Esterase</fullName>
    </submittedName>
</protein>
<accession>T0ISZ5</accession>
<dbReference type="Proteomes" id="UP000015531">
    <property type="component" value="Unassembled WGS sequence"/>
</dbReference>
<proteinExistence type="predicted"/>
<dbReference type="PANTHER" id="PTHR43283">
    <property type="entry name" value="BETA-LACTAMASE-RELATED"/>
    <property type="match status" value="1"/>
</dbReference>
<dbReference type="AlphaFoldDB" id="T0ISZ5"/>
<organism evidence="3 4">
    <name type="scientific">Sphingobium lactosutens DS20</name>
    <dbReference type="NCBI Taxonomy" id="1331060"/>
    <lineage>
        <taxon>Bacteria</taxon>
        <taxon>Pseudomonadati</taxon>
        <taxon>Pseudomonadota</taxon>
        <taxon>Alphaproteobacteria</taxon>
        <taxon>Sphingomonadales</taxon>
        <taxon>Sphingomonadaceae</taxon>
        <taxon>Sphingobium</taxon>
    </lineage>
</organism>
<dbReference type="GO" id="GO:0016787">
    <property type="term" value="F:hydrolase activity"/>
    <property type="evidence" value="ECO:0007669"/>
    <property type="project" value="UniProtKB-KW"/>
</dbReference>
<dbReference type="SUPFAM" id="SSF56601">
    <property type="entry name" value="beta-lactamase/transpeptidase-like"/>
    <property type="match status" value="1"/>
</dbReference>
<sequence>MTMIDQHCQAAFAPAARAVADGRIPGATLGIVTADGRSAVRFAGSAAIVPDREALTRDHWFDLASVSKVIATTTMVLTLAEQGRLDLDRPLTDAIPDLRQYDVAHAAERRLTFRDCLAHRTFLPAVEPIYTYGDDPARLRAFVLQREWRQGPAVYSDINFILLGIAIERITGAPLSDWPLGEGLSFGPPPGPAVATEACSWRGRMLKGEVHDENAHALGGAPGHAGLFGTVDGVLRFAQAMLDGSILSPAMMAQVRTAQEGHRTCGWERAFPGWSGGDACSAETIGHTGFTGTGLWIDFDRGLAWTLLTNRVHPTRHADSGIFTLRPAVGDALVRTWDTQL</sequence>
<keyword evidence="4" id="KW-1185">Reference proteome</keyword>
<evidence type="ECO:0000313" key="4">
    <source>
        <dbReference type="Proteomes" id="UP000015531"/>
    </source>
</evidence>